<reference evidence="1 2" key="1">
    <citation type="journal article" date="2021" name="Hortic Res">
        <title>High-quality reference genome and annotation aids understanding of berry development for evergreen blueberry (Vaccinium darrowii).</title>
        <authorList>
            <person name="Yu J."/>
            <person name="Hulse-Kemp A.M."/>
            <person name="Babiker E."/>
            <person name="Staton M."/>
        </authorList>
    </citation>
    <scope>NUCLEOTIDE SEQUENCE [LARGE SCALE GENOMIC DNA]</scope>
    <source>
        <strain evidence="2">cv. NJ 8807/NJ 8810</strain>
        <tissue evidence="1">Young leaf</tissue>
    </source>
</reference>
<proteinExistence type="predicted"/>
<organism evidence="1 2">
    <name type="scientific">Vaccinium darrowii</name>
    <dbReference type="NCBI Taxonomy" id="229202"/>
    <lineage>
        <taxon>Eukaryota</taxon>
        <taxon>Viridiplantae</taxon>
        <taxon>Streptophyta</taxon>
        <taxon>Embryophyta</taxon>
        <taxon>Tracheophyta</taxon>
        <taxon>Spermatophyta</taxon>
        <taxon>Magnoliopsida</taxon>
        <taxon>eudicotyledons</taxon>
        <taxon>Gunneridae</taxon>
        <taxon>Pentapetalae</taxon>
        <taxon>asterids</taxon>
        <taxon>Ericales</taxon>
        <taxon>Ericaceae</taxon>
        <taxon>Vaccinioideae</taxon>
        <taxon>Vaccinieae</taxon>
        <taxon>Vaccinium</taxon>
    </lineage>
</organism>
<comment type="caution">
    <text evidence="1">The sequence shown here is derived from an EMBL/GenBank/DDBJ whole genome shotgun (WGS) entry which is preliminary data.</text>
</comment>
<evidence type="ECO:0000313" key="1">
    <source>
        <dbReference type="EMBL" id="KAH7864464.1"/>
    </source>
</evidence>
<dbReference type="Proteomes" id="UP000828048">
    <property type="component" value="Chromosome 12"/>
</dbReference>
<evidence type="ECO:0000313" key="2">
    <source>
        <dbReference type="Proteomes" id="UP000828048"/>
    </source>
</evidence>
<keyword evidence="2" id="KW-1185">Reference proteome</keyword>
<name>A0ACB7ZF35_9ERIC</name>
<protein>
    <submittedName>
        <fullName evidence="1">Uncharacterized protein</fullName>
    </submittedName>
</protein>
<dbReference type="EMBL" id="CM037162">
    <property type="protein sequence ID" value="KAH7864464.1"/>
    <property type="molecule type" value="Genomic_DNA"/>
</dbReference>
<sequence>MLDFSDSERAGSDSSGSALGSEFAEERLDVTPPNALPEYQSIRDRGGPILRLPNQVWMVGERRTDRIFYSEADLEHAISRGPWLIRGGLMVLDYWHFYDALSQIRVRRFYLRVQLHNLPFEAFSREEGEILGQALGEDVTVNIDDVFPRHFRYLSINIAVTPDSTLVPGFYLDIPGGQPRWIECRYERVYKFCRLCERIGHTYPQCDLSREEARARVDEMLDNLCTRFGSVLHTEVNVSLYTNCIRAFARSNVKRNTHMWAVRGQELAMPESSYQTGEAGDNRNVVRFGLGTFAQVKEATQTDIVTEQVDEQPPDVDFD</sequence>
<accession>A0ACB7ZF35</accession>
<gene>
    <name evidence="1" type="ORF">Vadar_029862</name>
</gene>